<dbReference type="Pfam" id="PF00361">
    <property type="entry name" value="Proton_antipo_M"/>
    <property type="match status" value="1"/>
</dbReference>
<proteinExistence type="predicted"/>
<dbReference type="InterPro" id="IPR001750">
    <property type="entry name" value="ND/Mrp_TM"/>
</dbReference>
<feature type="transmembrane region" description="Helical" evidence="3">
    <location>
        <begin position="268"/>
        <end position="287"/>
    </location>
</feature>
<sequence>MTAHAPLLAITVALPLVGALLVTRSLSVARARRIGALVSGLVVLALAALLAALVSGGGGRVEDPAVALGPLGTRPLFGLDPLSAVLAMTNAITAFAVLVGAPRARDERPRITALLLTEGLILTMVSTLDLVVLAVAFAGLTFPARARQRGRREGPQSARLLRYVFVVGALPLALALGLVLVEGAPLGLGLDLRAIGSSGGGSPIVLGLVLVAVFVRMALVPGHSWLPALTQYGPLGTTVLLVASQSGAYLFVRLVIPSLGDHAHELTTVLTVIGALSALYASALAVVTDDLRRLIGWLSASQAGLMLVGLSSLEPDGTAGAIVYWISYGTAVTGLALTTWAVQARTGTTRISELGGLVRSAPRLTVAFAAFSVASVGFPGSLGFVAEDLLVHGVVEAHPVFGVVMVIATALCGIALIRALFGTFFGPTKIDAPADLRSREGAVVAGLAALVFGLGLWPAPLIELVDLARPLLQR</sequence>
<dbReference type="RefSeq" id="WP_181198262.1">
    <property type="nucleotide sequence ID" value="NZ_PVNK01000253.1"/>
</dbReference>
<keyword evidence="3" id="KW-1133">Transmembrane helix</keyword>
<feature type="transmembrane region" description="Helical" evidence="3">
    <location>
        <begin position="322"/>
        <end position="343"/>
    </location>
</feature>
<evidence type="ECO:0000256" key="2">
    <source>
        <dbReference type="RuleBase" id="RU000320"/>
    </source>
</evidence>
<comment type="caution">
    <text evidence="5">The sequence shown here is derived from an EMBL/GenBank/DDBJ whole genome shotgun (WGS) entry which is preliminary data.</text>
</comment>
<feature type="transmembrane region" description="Helical" evidence="3">
    <location>
        <begin position="398"/>
        <end position="421"/>
    </location>
</feature>
<dbReference type="PANTHER" id="PTHR43507:SF1">
    <property type="entry name" value="NADH-UBIQUINONE OXIDOREDUCTASE CHAIN 4"/>
    <property type="match status" value="1"/>
</dbReference>
<dbReference type="InterPro" id="IPR003918">
    <property type="entry name" value="NADH_UbQ_OxRdtase"/>
</dbReference>
<evidence type="ECO:0000256" key="3">
    <source>
        <dbReference type="SAM" id="Phobius"/>
    </source>
</evidence>
<accession>A0A2S9XE95</accession>
<dbReference type="GO" id="GO:0003954">
    <property type="term" value="F:NADH dehydrogenase activity"/>
    <property type="evidence" value="ECO:0007669"/>
    <property type="project" value="TreeGrafter"/>
</dbReference>
<evidence type="ECO:0000313" key="5">
    <source>
        <dbReference type="EMBL" id="PRP91186.1"/>
    </source>
</evidence>
<keyword evidence="6" id="KW-1185">Reference proteome</keyword>
<dbReference type="Proteomes" id="UP000237968">
    <property type="component" value="Unassembled WGS sequence"/>
</dbReference>
<dbReference type="EC" id="1.6.5.-" evidence="5"/>
<dbReference type="GO" id="GO:0012505">
    <property type="term" value="C:endomembrane system"/>
    <property type="evidence" value="ECO:0007669"/>
    <property type="project" value="UniProtKB-SubCell"/>
</dbReference>
<evidence type="ECO:0000313" key="6">
    <source>
        <dbReference type="Proteomes" id="UP000237968"/>
    </source>
</evidence>
<keyword evidence="5" id="KW-0560">Oxidoreductase</keyword>
<feature type="transmembrane region" description="Helical" evidence="3">
    <location>
        <begin position="119"/>
        <end position="140"/>
    </location>
</feature>
<dbReference type="GO" id="GO:0042773">
    <property type="term" value="P:ATP synthesis coupled electron transport"/>
    <property type="evidence" value="ECO:0007669"/>
    <property type="project" value="InterPro"/>
</dbReference>
<evidence type="ECO:0000259" key="4">
    <source>
        <dbReference type="Pfam" id="PF00361"/>
    </source>
</evidence>
<feature type="domain" description="NADH:quinone oxidoreductase/Mrp antiporter transmembrane" evidence="4">
    <location>
        <begin position="195"/>
        <end position="411"/>
    </location>
</feature>
<dbReference type="GO" id="GO:0008137">
    <property type="term" value="F:NADH dehydrogenase (ubiquinone) activity"/>
    <property type="evidence" value="ECO:0007669"/>
    <property type="project" value="InterPro"/>
</dbReference>
<feature type="transmembrane region" description="Helical" evidence="3">
    <location>
        <begin position="160"/>
        <end position="181"/>
    </location>
</feature>
<protein>
    <submittedName>
        <fullName evidence="5">NAD(P)H-quinone oxidoreductase chain 4 1</fullName>
        <ecNumber evidence="5">1.6.5.-</ecNumber>
    </submittedName>
</protein>
<dbReference type="EMBL" id="PVNK01000253">
    <property type="protein sequence ID" value="PRP91186.1"/>
    <property type="molecule type" value="Genomic_DNA"/>
</dbReference>
<feature type="transmembrane region" description="Helical" evidence="3">
    <location>
        <begin position="364"/>
        <end position="386"/>
    </location>
</feature>
<organism evidence="5 6">
    <name type="scientific">Enhygromyxa salina</name>
    <dbReference type="NCBI Taxonomy" id="215803"/>
    <lineage>
        <taxon>Bacteria</taxon>
        <taxon>Pseudomonadati</taxon>
        <taxon>Myxococcota</taxon>
        <taxon>Polyangia</taxon>
        <taxon>Nannocystales</taxon>
        <taxon>Nannocystaceae</taxon>
        <taxon>Enhygromyxa</taxon>
    </lineage>
</organism>
<feature type="transmembrane region" description="Helical" evidence="3">
    <location>
        <begin position="201"/>
        <end position="220"/>
    </location>
</feature>
<feature type="transmembrane region" description="Helical" evidence="3">
    <location>
        <begin position="76"/>
        <end position="99"/>
    </location>
</feature>
<dbReference type="GO" id="GO:0016020">
    <property type="term" value="C:membrane"/>
    <property type="evidence" value="ECO:0007669"/>
    <property type="project" value="UniProtKB-SubCell"/>
</dbReference>
<feature type="transmembrane region" description="Helical" evidence="3">
    <location>
        <begin position="37"/>
        <end position="55"/>
    </location>
</feature>
<dbReference type="GO" id="GO:0048039">
    <property type="term" value="F:ubiquinone binding"/>
    <property type="evidence" value="ECO:0007669"/>
    <property type="project" value="TreeGrafter"/>
</dbReference>
<feature type="transmembrane region" description="Helical" evidence="3">
    <location>
        <begin position="232"/>
        <end position="256"/>
    </location>
</feature>
<name>A0A2S9XE95_9BACT</name>
<comment type="subcellular location">
    <subcellularLocation>
        <location evidence="1">Endomembrane system</location>
        <topology evidence="1">Multi-pass membrane protein</topology>
    </subcellularLocation>
    <subcellularLocation>
        <location evidence="2">Membrane</location>
        <topology evidence="2">Multi-pass membrane protein</topology>
    </subcellularLocation>
</comment>
<reference evidence="5 6" key="1">
    <citation type="submission" date="2018-03" db="EMBL/GenBank/DDBJ databases">
        <title>Draft Genome Sequences of the Obligatory Marine Myxobacteria Enhygromyxa salina SWB005.</title>
        <authorList>
            <person name="Poehlein A."/>
            <person name="Moghaddam J.A."/>
            <person name="Harms H."/>
            <person name="Alanjari M."/>
            <person name="Koenig G.M."/>
            <person name="Daniel R."/>
            <person name="Schaeberle T.F."/>
        </authorList>
    </citation>
    <scope>NUCLEOTIDE SEQUENCE [LARGE SCALE GENOMIC DNA]</scope>
    <source>
        <strain evidence="5 6">SWB005</strain>
    </source>
</reference>
<dbReference type="PANTHER" id="PTHR43507">
    <property type="entry name" value="NADH-UBIQUINONE OXIDOREDUCTASE CHAIN 4"/>
    <property type="match status" value="1"/>
</dbReference>
<keyword evidence="2 3" id="KW-0812">Transmembrane</keyword>
<gene>
    <name evidence="5" type="primary">ndhD1_2</name>
    <name evidence="5" type="ORF">ENSA5_57580</name>
</gene>
<dbReference type="AlphaFoldDB" id="A0A2S9XE95"/>
<dbReference type="GO" id="GO:0015990">
    <property type="term" value="P:electron transport coupled proton transport"/>
    <property type="evidence" value="ECO:0007669"/>
    <property type="project" value="TreeGrafter"/>
</dbReference>
<feature type="transmembrane region" description="Helical" evidence="3">
    <location>
        <begin position="442"/>
        <end position="462"/>
    </location>
</feature>
<keyword evidence="3" id="KW-0472">Membrane</keyword>
<evidence type="ECO:0000256" key="1">
    <source>
        <dbReference type="ARBA" id="ARBA00004127"/>
    </source>
</evidence>